<keyword evidence="2" id="KW-1185">Reference proteome</keyword>
<sequence>MGAGVQLQRGRLHRTTSPPRLLSQRDLAEEQQTIVKTRPDTAPAALHEYISAPQPPADGSLVVDRCHAVCHPLDASHLVPPSSDNTQRDLETRSATQLHWLTGAAADLGTRAPACDWLEVETHYFWLCSSTSHHLRRLPESGQQPLASVSRGALRSNPCALRPLIGSHTVPPKPHPRRLESLDSPRVGISIIDS</sequence>
<organism evidence="1 2">
    <name type="scientific">Didymella rabiei</name>
    <name type="common">Chickpea ascochyta blight fungus</name>
    <name type="synonym">Mycosphaerella rabiei</name>
    <dbReference type="NCBI Taxonomy" id="5454"/>
    <lineage>
        <taxon>Eukaryota</taxon>
        <taxon>Fungi</taxon>
        <taxon>Dikarya</taxon>
        <taxon>Ascomycota</taxon>
        <taxon>Pezizomycotina</taxon>
        <taxon>Dothideomycetes</taxon>
        <taxon>Pleosporomycetidae</taxon>
        <taxon>Pleosporales</taxon>
        <taxon>Pleosporineae</taxon>
        <taxon>Didymellaceae</taxon>
        <taxon>Ascochyta</taxon>
    </lineage>
</organism>
<comment type="caution">
    <text evidence="1">The sequence shown here is derived from an EMBL/GenBank/DDBJ whole genome shotgun (WGS) entry which is preliminary data.</text>
</comment>
<dbReference type="EMBL" id="JYNV01000186">
    <property type="protein sequence ID" value="KZM23733.1"/>
    <property type="molecule type" value="Genomic_DNA"/>
</dbReference>
<evidence type="ECO:0000313" key="1">
    <source>
        <dbReference type="EMBL" id="KZM23733.1"/>
    </source>
</evidence>
<dbReference type="OrthoDB" id="10347474at2759"/>
<accession>A0A163EK23</accession>
<name>A0A163EK23_DIDRA</name>
<proteinExistence type="predicted"/>
<evidence type="ECO:0000313" key="2">
    <source>
        <dbReference type="Proteomes" id="UP000076837"/>
    </source>
</evidence>
<dbReference type="Proteomes" id="UP000076837">
    <property type="component" value="Unassembled WGS sequence"/>
</dbReference>
<dbReference type="AlphaFoldDB" id="A0A163EK23"/>
<protein>
    <submittedName>
        <fullName evidence="1">Uncharacterized protein</fullName>
    </submittedName>
</protein>
<gene>
    <name evidence="1" type="ORF">ST47_g5130</name>
</gene>
<reference evidence="1 2" key="1">
    <citation type="journal article" date="2016" name="Sci. Rep.">
        <title>Draft genome sequencing and secretome analysis of fungal phytopathogen Ascochyta rabiei provides insight into the necrotrophic effector repertoire.</title>
        <authorList>
            <person name="Verma S."/>
            <person name="Gazara R.K."/>
            <person name="Nizam S."/>
            <person name="Parween S."/>
            <person name="Chattopadhyay D."/>
            <person name="Verma P.K."/>
        </authorList>
    </citation>
    <scope>NUCLEOTIDE SEQUENCE [LARGE SCALE GENOMIC DNA]</scope>
    <source>
        <strain evidence="1 2">ArDII</strain>
    </source>
</reference>